<evidence type="ECO:0000256" key="2">
    <source>
        <dbReference type="SAM" id="Phobius"/>
    </source>
</evidence>
<evidence type="ECO:0000256" key="1">
    <source>
        <dbReference type="SAM" id="MobiDB-lite"/>
    </source>
</evidence>
<keyword evidence="2" id="KW-0812">Transmembrane</keyword>
<dbReference type="EMBL" id="CP002405">
    <property type="protein sequence ID" value="ADU24133.1"/>
    <property type="molecule type" value="Genomic_DNA"/>
</dbReference>
<feature type="compositionally biased region" description="Basic and acidic residues" evidence="1">
    <location>
        <begin position="196"/>
        <end position="210"/>
    </location>
</feature>
<gene>
    <name evidence="3" type="ordered locus">Rumal_3695</name>
</gene>
<dbReference type="AlphaFoldDB" id="E6UKD7"/>
<sequence>MRYSDVAEKYYKDTKNRILQNVLAAEENGSERSQDIVIGEKENKEKIIMTNCEVRKSTAKIRNNKGMIAAACAIVMIGSGAFAMNTFRSADTKGVSSRPDNMKEVVATTSDEDSSYNEQKDDTEAETDTKTDDDTKTEEKKEDISRAEVKEKKTDSSIADVKEKTTVNNRTEVKENTAVTADNNDNNTQTNEISDENDRGRHAEAGKDFEGYSEEDNRELPYDNVDIYVSPDLSDLLEDATTVFDGTITSVELYGRTRDEQFKPLSEYSESELENVGRLYFRCKVTADGQVFKNPDWWLFKNFRYLSDRDYDHSTNTMIVNIPVPKKPTGAEIEDIYASNVNEINDPDLYKTGDKLLIAYWSDGSNLTYKYDYDDHRYHESSYYVPNSSIDEDLGYESMTNYALRSFIGNDSWSAERWVNFLGENYTIKNEPSRKYSSGQVLDIRYSLPDNGYVIYVAE</sequence>
<feature type="compositionally biased region" description="Basic and acidic residues" evidence="1">
    <location>
        <begin position="118"/>
        <end position="175"/>
    </location>
</feature>
<keyword evidence="2" id="KW-0472">Membrane</keyword>
<organism evidence="3 4">
    <name type="scientific">Ruminococcus albus (strain ATCC 27210 / DSM 20455 / JCM 14654 / NCDO 2250 / 7)</name>
    <dbReference type="NCBI Taxonomy" id="697329"/>
    <lineage>
        <taxon>Bacteria</taxon>
        <taxon>Bacillati</taxon>
        <taxon>Bacillota</taxon>
        <taxon>Clostridia</taxon>
        <taxon>Eubacteriales</taxon>
        <taxon>Oscillospiraceae</taxon>
        <taxon>Ruminococcus</taxon>
    </lineage>
</organism>
<feature type="region of interest" description="Disordered" evidence="1">
    <location>
        <begin position="91"/>
        <end position="216"/>
    </location>
</feature>
<protein>
    <submittedName>
        <fullName evidence="3">Uncharacterized protein</fullName>
    </submittedName>
</protein>
<proteinExistence type="predicted"/>
<keyword evidence="2" id="KW-1133">Transmembrane helix</keyword>
<reference evidence="4" key="1">
    <citation type="journal article" date="2011" name="J. Bacteriol.">
        <title>Complete genome of the cellulolytic ruminal bacterium Ruminococcus albus 7.</title>
        <authorList>
            <person name="Suen G."/>
            <person name="Stevenson D.M."/>
            <person name="Bruce D.C."/>
            <person name="Chertkov O."/>
            <person name="Copeland A."/>
            <person name="Cheng J.F."/>
            <person name="Detter C."/>
            <person name="Detter J.C."/>
            <person name="Goodwin L.A."/>
            <person name="Han C.S."/>
            <person name="Hauser L.J."/>
            <person name="Ivanova N.N."/>
            <person name="Kyrpides N.C."/>
            <person name="Land M.L."/>
            <person name="Lapidus A."/>
            <person name="Lucas S."/>
            <person name="Ovchinnikova G."/>
            <person name="Pitluck S."/>
            <person name="Tapia R."/>
            <person name="Woyke T."/>
            <person name="Boyum J."/>
            <person name="Mead D."/>
            <person name="Weimer P.J."/>
        </authorList>
    </citation>
    <scope>NUCLEOTIDE SEQUENCE [LARGE SCALE GENOMIC DNA]</scope>
    <source>
        <strain evidence="4">ATCC 27210 / DSM 20455 / JCM 14654 / NCDO 2250 / 7</strain>
        <plasmid evidence="4">pRUMAL02</plasmid>
    </source>
</reference>
<dbReference type="KEGG" id="ral:Rumal_3695"/>
<keyword evidence="3" id="KW-0614">Plasmid</keyword>
<feature type="transmembrane region" description="Helical" evidence="2">
    <location>
        <begin position="66"/>
        <end position="87"/>
    </location>
</feature>
<accession>E6UKD7</accession>
<evidence type="ECO:0000313" key="4">
    <source>
        <dbReference type="Proteomes" id="UP000006919"/>
    </source>
</evidence>
<geneLocation type="plasmid" evidence="3 4">
    <name>pRUMAL02</name>
</geneLocation>
<dbReference type="Proteomes" id="UP000006919">
    <property type="component" value="Plasmid pRUMAL02"/>
</dbReference>
<dbReference type="RefSeq" id="WP_013483678.1">
    <property type="nucleotide sequence ID" value="NC_014825.1"/>
</dbReference>
<feature type="compositionally biased region" description="Low complexity" evidence="1">
    <location>
        <begin position="176"/>
        <end position="191"/>
    </location>
</feature>
<name>E6UKD7_RUMA7</name>
<evidence type="ECO:0000313" key="3">
    <source>
        <dbReference type="EMBL" id="ADU24133.1"/>
    </source>
</evidence>
<dbReference type="HOGENOM" id="CLU_595646_0_0_9"/>
<dbReference type="OrthoDB" id="1829155at2"/>